<reference evidence="2 3" key="1">
    <citation type="submission" date="2016-10" db="EMBL/GenBank/DDBJ databases">
        <authorList>
            <person name="de Groot N.N."/>
        </authorList>
    </citation>
    <scope>NUCLEOTIDE SEQUENCE [LARGE SCALE GENOMIC DNA]</scope>
    <source>
        <strain evidence="2 3">DSM 21039</strain>
    </source>
</reference>
<gene>
    <name evidence="2" type="ORF">SAMN04488505_109257</name>
</gene>
<sequence length="164" mass="17840">MKLFTGICCLLLMGAGAKAQEAADDAVQVYVVDSVEVESSAVNNIGPDQIAMITIARGRKTIEKFGERAANGVFYLETKPFARKRYNRLFSNLSPAYAAALQKLGSDSSFRYIMGDSVLTTNLESQLAAIEPRDITEVKVLTDPAQLKQYGLKEGEIGVVVKTK</sequence>
<proteinExistence type="predicted"/>
<organism evidence="2 3">
    <name type="scientific">Chitinophaga rupis</name>
    <dbReference type="NCBI Taxonomy" id="573321"/>
    <lineage>
        <taxon>Bacteria</taxon>
        <taxon>Pseudomonadati</taxon>
        <taxon>Bacteroidota</taxon>
        <taxon>Chitinophagia</taxon>
        <taxon>Chitinophagales</taxon>
        <taxon>Chitinophagaceae</taxon>
        <taxon>Chitinophaga</taxon>
    </lineage>
</organism>
<dbReference type="STRING" id="573321.SAMN04488505_109257"/>
<dbReference type="AlphaFoldDB" id="A0A1H8FQE2"/>
<protein>
    <recommendedName>
        <fullName evidence="4">TonB-dependent Receptor Plug Domain</fullName>
    </recommendedName>
</protein>
<feature type="chain" id="PRO_5011720630" description="TonB-dependent Receptor Plug Domain" evidence="1">
    <location>
        <begin position="20"/>
        <end position="164"/>
    </location>
</feature>
<evidence type="ECO:0000313" key="2">
    <source>
        <dbReference type="EMBL" id="SEN33467.1"/>
    </source>
</evidence>
<evidence type="ECO:0008006" key="4">
    <source>
        <dbReference type="Google" id="ProtNLM"/>
    </source>
</evidence>
<dbReference type="Proteomes" id="UP000198984">
    <property type="component" value="Unassembled WGS sequence"/>
</dbReference>
<keyword evidence="3" id="KW-1185">Reference proteome</keyword>
<evidence type="ECO:0000256" key="1">
    <source>
        <dbReference type="SAM" id="SignalP"/>
    </source>
</evidence>
<accession>A0A1H8FQE2</accession>
<dbReference type="OrthoDB" id="657433at2"/>
<feature type="signal peptide" evidence="1">
    <location>
        <begin position="1"/>
        <end position="19"/>
    </location>
</feature>
<evidence type="ECO:0000313" key="3">
    <source>
        <dbReference type="Proteomes" id="UP000198984"/>
    </source>
</evidence>
<dbReference type="EMBL" id="FOBB01000009">
    <property type="protein sequence ID" value="SEN33467.1"/>
    <property type="molecule type" value="Genomic_DNA"/>
</dbReference>
<dbReference type="RefSeq" id="WP_143081154.1">
    <property type="nucleotide sequence ID" value="NZ_FOBB01000009.1"/>
</dbReference>
<keyword evidence="1" id="KW-0732">Signal</keyword>
<name>A0A1H8FQE2_9BACT</name>